<evidence type="ECO:0000313" key="3">
    <source>
        <dbReference type="Proteomes" id="UP000005212"/>
    </source>
</evidence>
<dbReference type="HOGENOM" id="CLU_183553_0_0_12"/>
<name>I0FEI3_BORCA</name>
<reference evidence="3" key="2">
    <citation type="submission" date="2012-03" db="EMBL/GenBank/DDBJ databases">
        <title>Complete genome sequence of Borrelia crocidurae.</title>
        <authorList>
            <person name="Elbir H."/>
            <person name="Gimenez G."/>
            <person name="Robert C."/>
            <person name="Raoult D."/>
            <person name="Drancourt M."/>
        </authorList>
    </citation>
    <scope>NUCLEOTIDE SEQUENCE [LARGE SCALE GENOMIC DNA]</scope>
    <source>
        <strain evidence="3">Achema</strain>
        <plasmid evidence="3">unnamed13</plasmid>
    </source>
</reference>
<feature type="coiled-coil region" evidence="1">
    <location>
        <begin position="4"/>
        <end position="31"/>
    </location>
</feature>
<evidence type="ECO:0000313" key="2">
    <source>
        <dbReference type="EMBL" id="AFI31889.1"/>
    </source>
</evidence>
<sequence length="66" mass="7906">MKEYERLKAKIKELKKQNAILLKETRQYKKELLQTKSNTKAKSIPIRFYLNNKTIRLVKKSIGKLK</sequence>
<accession>I0FEI3</accession>
<keyword evidence="1" id="KW-0175">Coiled coil</keyword>
<protein>
    <submittedName>
        <fullName evidence="2">Uncharacterized protein</fullName>
    </submittedName>
</protein>
<dbReference type="PATRIC" id="fig|1155096.3.peg.1133"/>
<geneLocation type="plasmid" evidence="3">
    <name>unnamed13</name>
</geneLocation>
<dbReference type="Proteomes" id="UP000005212">
    <property type="component" value="Plasmid unnamed13"/>
</dbReference>
<proteinExistence type="predicted"/>
<keyword evidence="2" id="KW-0614">Plasmid</keyword>
<dbReference type="EMBL" id="CP003439">
    <property type="protein sequence ID" value="AFI31889.1"/>
    <property type="molecule type" value="Genomic_DNA"/>
</dbReference>
<reference evidence="2 3" key="1">
    <citation type="journal article" date="2012" name="J. Bacteriol.">
        <title>Complete Genome Sequence of Borrelia crocidurae.</title>
        <authorList>
            <person name="Elbir H."/>
            <person name="Gimenez G."/>
            <person name="Robert C."/>
            <person name="Bergstrom S."/>
            <person name="Cutler S."/>
            <person name="Raoult D."/>
            <person name="Drancourt M."/>
        </authorList>
    </citation>
    <scope>NUCLEOTIDE SEQUENCE [LARGE SCALE GENOMIC DNA]</scope>
    <source>
        <strain evidence="2 3">Achema</strain>
        <plasmid evidence="3">unnamed13</plasmid>
    </source>
</reference>
<organism evidence="2 3">
    <name type="scientific">Borrelia crocidurae (strain Achema)</name>
    <dbReference type="NCBI Taxonomy" id="1155096"/>
    <lineage>
        <taxon>Bacteria</taxon>
        <taxon>Pseudomonadati</taxon>
        <taxon>Spirochaetota</taxon>
        <taxon>Spirochaetia</taxon>
        <taxon>Spirochaetales</taxon>
        <taxon>Borreliaceae</taxon>
        <taxon>Borrelia</taxon>
    </lineage>
</organism>
<dbReference type="AlphaFoldDB" id="I0FEI3"/>
<gene>
    <name evidence="2" type="ordered locus">Q7M_1433</name>
</gene>
<dbReference type="KEGG" id="bcw:Q7M_1433"/>
<evidence type="ECO:0000256" key="1">
    <source>
        <dbReference type="SAM" id="Coils"/>
    </source>
</evidence>